<sequence length="140" mass="15168">MAPMASITSIASSFDSARKAPRPLNNMSKEQRKPCESANGTWNTRQQATNRTGNGATQGSMGCFCAREGGSHTTICIQSWPDAEKLLSRDLSSDLDGVSAFGIQGNQRGVARKLHASPCTHFVHSQTNYRPSKDLITRVL</sequence>
<evidence type="ECO:0000256" key="1">
    <source>
        <dbReference type="SAM" id="MobiDB-lite"/>
    </source>
</evidence>
<dbReference type="Proteomes" id="UP000318571">
    <property type="component" value="Chromosome 9"/>
</dbReference>
<evidence type="ECO:0000313" key="3">
    <source>
        <dbReference type="Proteomes" id="UP000318571"/>
    </source>
</evidence>
<protein>
    <submittedName>
        <fullName evidence="2">Uncharacterized protein</fullName>
    </submittedName>
</protein>
<dbReference type="AlphaFoldDB" id="A0A553NYX1"/>
<keyword evidence="3" id="KW-1185">Reference proteome</keyword>
<feature type="region of interest" description="Disordered" evidence="1">
    <location>
        <begin position="1"/>
        <end position="57"/>
    </location>
</feature>
<comment type="caution">
    <text evidence="2">The sequence shown here is derived from an EMBL/GenBank/DDBJ whole genome shotgun (WGS) entry which is preliminary data.</text>
</comment>
<gene>
    <name evidence="2" type="ORF">TCAL_17282</name>
</gene>
<name>A0A553NYX1_TIGCA</name>
<reference evidence="2 3" key="1">
    <citation type="journal article" date="2018" name="Nat. Ecol. Evol.">
        <title>Genomic signatures of mitonuclear coevolution across populations of Tigriopus californicus.</title>
        <authorList>
            <person name="Barreto F.S."/>
            <person name="Watson E.T."/>
            <person name="Lima T.G."/>
            <person name="Willett C.S."/>
            <person name="Edmands S."/>
            <person name="Li W."/>
            <person name="Burton R.S."/>
        </authorList>
    </citation>
    <scope>NUCLEOTIDE SEQUENCE [LARGE SCALE GENOMIC DNA]</scope>
    <source>
        <strain evidence="2 3">San Diego</strain>
    </source>
</reference>
<organism evidence="2 3">
    <name type="scientific">Tigriopus californicus</name>
    <name type="common">Marine copepod</name>
    <dbReference type="NCBI Taxonomy" id="6832"/>
    <lineage>
        <taxon>Eukaryota</taxon>
        <taxon>Metazoa</taxon>
        <taxon>Ecdysozoa</taxon>
        <taxon>Arthropoda</taxon>
        <taxon>Crustacea</taxon>
        <taxon>Multicrustacea</taxon>
        <taxon>Hexanauplia</taxon>
        <taxon>Copepoda</taxon>
        <taxon>Harpacticoida</taxon>
        <taxon>Harpacticidae</taxon>
        <taxon>Tigriopus</taxon>
    </lineage>
</organism>
<feature type="compositionally biased region" description="Polar residues" evidence="1">
    <location>
        <begin position="1"/>
        <end position="15"/>
    </location>
</feature>
<feature type="compositionally biased region" description="Polar residues" evidence="1">
    <location>
        <begin position="38"/>
        <end position="57"/>
    </location>
</feature>
<evidence type="ECO:0000313" key="2">
    <source>
        <dbReference type="EMBL" id="TRY70628.1"/>
    </source>
</evidence>
<dbReference type="EMBL" id="VCGU01000009">
    <property type="protein sequence ID" value="TRY70628.1"/>
    <property type="molecule type" value="Genomic_DNA"/>
</dbReference>
<proteinExistence type="predicted"/>
<accession>A0A553NYX1</accession>